<evidence type="ECO:0000313" key="1">
    <source>
        <dbReference type="EMBL" id="MBM6818846.1"/>
    </source>
</evidence>
<dbReference type="RefSeq" id="WP_148323456.1">
    <property type="nucleotide sequence ID" value="NZ_JACJLL010000025.1"/>
</dbReference>
<comment type="caution">
    <text evidence="1">The sequence shown here is derived from an EMBL/GenBank/DDBJ whole genome shotgun (WGS) entry which is preliminary data.</text>
</comment>
<dbReference type="Proteomes" id="UP000767334">
    <property type="component" value="Unassembled WGS sequence"/>
</dbReference>
<dbReference type="EMBL" id="JACJLL010000025">
    <property type="protein sequence ID" value="MBM6818846.1"/>
    <property type="molecule type" value="Genomic_DNA"/>
</dbReference>
<sequence length="109" mass="12854">MGVWGLDIYDDDLAVDIRDEFQEYLHQGMDENDAMNEVIFNNENLLEEDEDCGTFILTIGLLAKENEISNSKINKLLKELKGNKNYWKYLKEDSIELYEVRMDLLRELT</sequence>
<reference evidence="1 2" key="1">
    <citation type="journal article" date="2021" name="Sci. Rep.">
        <title>The distribution of antibiotic resistance genes in chicken gut microbiota commensals.</title>
        <authorList>
            <person name="Juricova H."/>
            <person name="Matiasovicova J."/>
            <person name="Kubasova T."/>
            <person name="Cejkova D."/>
            <person name="Rychlik I."/>
        </authorList>
    </citation>
    <scope>NUCLEOTIDE SEQUENCE [LARGE SCALE GENOMIC DNA]</scope>
    <source>
        <strain evidence="1 2">An435</strain>
    </source>
</reference>
<accession>A0ABS2FFU5</accession>
<organism evidence="1 2">
    <name type="scientific">Clostridium saudiense</name>
    <dbReference type="NCBI Taxonomy" id="1414720"/>
    <lineage>
        <taxon>Bacteria</taxon>
        <taxon>Bacillati</taxon>
        <taxon>Bacillota</taxon>
        <taxon>Clostridia</taxon>
        <taxon>Eubacteriales</taxon>
        <taxon>Clostridiaceae</taxon>
        <taxon>Clostridium</taxon>
    </lineage>
</organism>
<keyword evidence="2" id="KW-1185">Reference proteome</keyword>
<proteinExistence type="predicted"/>
<protein>
    <recommendedName>
        <fullName evidence="3">DUF4259 domain-containing protein</fullName>
    </recommendedName>
</protein>
<gene>
    <name evidence="1" type="ORF">H6A19_05775</name>
</gene>
<name>A0ABS2FFU5_9CLOT</name>
<evidence type="ECO:0000313" key="2">
    <source>
        <dbReference type="Proteomes" id="UP000767334"/>
    </source>
</evidence>
<evidence type="ECO:0008006" key="3">
    <source>
        <dbReference type="Google" id="ProtNLM"/>
    </source>
</evidence>